<dbReference type="InterPro" id="IPR036388">
    <property type="entry name" value="WH-like_DNA-bd_sf"/>
</dbReference>
<dbReference type="AlphaFoldDB" id="A0A4P6JN64"/>
<dbReference type="GO" id="GO:0003677">
    <property type="term" value="F:DNA binding"/>
    <property type="evidence" value="ECO:0007669"/>
    <property type="project" value="UniProtKB-KW"/>
</dbReference>
<dbReference type="PANTHER" id="PTHR46577">
    <property type="entry name" value="HTH-TYPE TRANSCRIPTIONAL REGULATORY PROTEIN GABR"/>
    <property type="match status" value="1"/>
</dbReference>
<organism evidence="7 8">
    <name type="scientific">Ktedonosporobacter rubrisoli</name>
    <dbReference type="NCBI Taxonomy" id="2509675"/>
    <lineage>
        <taxon>Bacteria</taxon>
        <taxon>Bacillati</taxon>
        <taxon>Chloroflexota</taxon>
        <taxon>Ktedonobacteria</taxon>
        <taxon>Ktedonobacterales</taxon>
        <taxon>Ktedonosporobacteraceae</taxon>
        <taxon>Ktedonosporobacter</taxon>
    </lineage>
</organism>
<evidence type="ECO:0000256" key="2">
    <source>
        <dbReference type="ARBA" id="ARBA00022898"/>
    </source>
</evidence>
<proteinExistence type="inferred from homology"/>
<keyword evidence="2" id="KW-0663">Pyridoxal phosphate</keyword>
<evidence type="ECO:0000259" key="6">
    <source>
        <dbReference type="PROSITE" id="PS50949"/>
    </source>
</evidence>
<evidence type="ECO:0000256" key="5">
    <source>
        <dbReference type="ARBA" id="ARBA00023163"/>
    </source>
</evidence>
<keyword evidence="7" id="KW-0032">Aminotransferase</keyword>
<evidence type="ECO:0000256" key="4">
    <source>
        <dbReference type="ARBA" id="ARBA00023125"/>
    </source>
</evidence>
<dbReference type="Gene3D" id="1.10.10.10">
    <property type="entry name" value="Winged helix-like DNA-binding domain superfamily/Winged helix DNA-binding domain"/>
    <property type="match status" value="1"/>
</dbReference>
<dbReference type="InterPro" id="IPR015421">
    <property type="entry name" value="PyrdxlP-dep_Trfase_major"/>
</dbReference>
<dbReference type="InterPro" id="IPR015422">
    <property type="entry name" value="PyrdxlP-dep_Trfase_small"/>
</dbReference>
<dbReference type="PANTHER" id="PTHR46577:SF1">
    <property type="entry name" value="HTH-TYPE TRANSCRIPTIONAL REGULATORY PROTEIN GABR"/>
    <property type="match status" value="1"/>
</dbReference>
<dbReference type="RefSeq" id="WP_129887740.1">
    <property type="nucleotide sequence ID" value="NZ_CP035758.1"/>
</dbReference>
<dbReference type="InterPro" id="IPR004839">
    <property type="entry name" value="Aminotransferase_I/II_large"/>
</dbReference>
<dbReference type="Pfam" id="PF00392">
    <property type="entry name" value="GntR"/>
    <property type="match status" value="1"/>
</dbReference>
<evidence type="ECO:0000256" key="3">
    <source>
        <dbReference type="ARBA" id="ARBA00023015"/>
    </source>
</evidence>
<dbReference type="Gene3D" id="3.90.1150.10">
    <property type="entry name" value="Aspartate Aminotransferase, domain 1"/>
    <property type="match status" value="1"/>
</dbReference>
<keyword evidence="7" id="KW-0808">Transferase</keyword>
<keyword evidence="4" id="KW-0238">DNA-binding</keyword>
<dbReference type="InterPro" id="IPR015424">
    <property type="entry name" value="PyrdxlP-dep_Trfase"/>
</dbReference>
<feature type="domain" description="HTH gntR-type" evidence="6">
    <location>
        <begin position="14"/>
        <end position="82"/>
    </location>
</feature>
<reference evidence="7 8" key="1">
    <citation type="submission" date="2019-01" db="EMBL/GenBank/DDBJ databases">
        <title>Ktedonosporobacter rubrisoli SCAWS-G2.</title>
        <authorList>
            <person name="Huang Y."/>
            <person name="Yan B."/>
        </authorList>
    </citation>
    <scope>NUCLEOTIDE SEQUENCE [LARGE SCALE GENOMIC DNA]</scope>
    <source>
        <strain evidence="7 8">SCAWS-G2</strain>
    </source>
</reference>
<dbReference type="CDD" id="cd00609">
    <property type="entry name" value="AAT_like"/>
    <property type="match status" value="1"/>
</dbReference>
<dbReference type="InterPro" id="IPR051446">
    <property type="entry name" value="HTH_trans_reg/aminotransferase"/>
</dbReference>
<dbReference type="PROSITE" id="PS50949">
    <property type="entry name" value="HTH_GNTR"/>
    <property type="match status" value="1"/>
</dbReference>
<evidence type="ECO:0000256" key="1">
    <source>
        <dbReference type="ARBA" id="ARBA00005384"/>
    </source>
</evidence>
<protein>
    <submittedName>
        <fullName evidence="7">PLP-dependent aminotransferase family protein</fullName>
    </submittedName>
</protein>
<dbReference type="InterPro" id="IPR000524">
    <property type="entry name" value="Tscrpt_reg_HTH_GntR"/>
</dbReference>
<dbReference type="KEGG" id="kbs:EPA93_12095"/>
<dbReference type="GO" id="GO:0008483">
    <property type="term" value="F:transaminase activity"/>
    <property type="evidence" value="ECO:0007669"/>
    <property type="project" value="UniProtKB-KW"/>
</dbReference>
<dbReference type="SUPFAM" id="SSF53383">
    <property type="entry name" value="PLP-dependent transferases"/>
    <property type="match status" value="1"/>
</dbReference>
<dbReference type="OrthoDB" id="9802328at2"/>
<comment type="similarity">
    <text evidence="1">In the C-terminal section; belongs to the class-I pyridoxal-phosphate-dependent aminotransferase family.</text>
</comment>
<dbReference type="EMBL" id="CP035758">
    <property type="protein sequence ID" value="QBD76704.1"/>
    <property type="molecule type" value="Genomic_DNA"/>
</dbReference>
<dbReference type="GO" id="GO:0003700">
    <property type="term" value="F:DNA-binding transcription factor activity"/>
    <property type="evidence" value="ECO:0007669"/>
    <property type="project" value="InterPro"/>
</dbReference>
<evidence type="ECO:0000313" key="7">
    <source>
        <dbReference type="EMBL" id="QBD76704.1"/>
    </source>
</evidence>
<keyword evidence="8" id="KW-1185">Reference proteome</keyword>
<dbReference type="SMART" id="SM00345">
    <property type="entry name" value="HTH_GNTR"/>
    <property type="match status" value="1"/>
</dbReference>
<gene>
    <name evidence="7" type="ORF">EPA93_12095</name>
</gene>
<sequence length="536" mass="60087">MDYRCFALQKDASTPLYRQLADHIKRAVKEGELQPGEKLPPIRKLAEQLGISPITVSQSYDVLALEGVASGSIGRGTFLLPRPSITSAFQAKPLQPTLEGSQQPPAKPPEWMAALQQQLRLPRAALLQRTLQNAVKRWPAEEPLLHFSSGNPDANLFSLERWQEAMTQAGISLKQEEDTNNLQYGASALGDPALRSFLAAYIRRYGIYVDTESILLTSGTQQGLDLIARSLLQPGDSVFVEEMSYISALDIFEQRGVQWETIPLDEYGLQTEVLARKLEATPQNRPRLLYTIPTGQSPTGVSLAQERRRHLAELARKHNLLIIEDDAFNELYYQGVTPAPAIWNYETEGRVIYLKSFSKTIFPAVRLGCIVAAPALLSVLVRQKQIFDRPTPISTTRTVLHYLNALAYERELTHIRRTYHQRRNALLTALEQELSPFGCHWSIPQAGFNLLLSIPEHLDSIQVVEEAASRGLVLAPGQFFAPVRTQQSSNTLRLTFADKSPQQLEEATRRLAAVLQTLVQTERRPIHSTPQFTTEV</sequence>
<dbReference type="Proteomes" id="UP000290365">
    <property type="component" value="Chromosome"/>
</dbReference>
<dbReference type="Pfam" id="PF00155">
    <property type="entry name" value="Aminotran_1_2"/>
    <property type="match status" value="1"/>
</dbReference>
<name>A0A4P6JN64_KTERU</name>
<dbReference type="Gene3D" id="3.40.640.10">
    <property type="entry name" value="Type I PLP-dependent aspartate aminotransferase-like (Major domain)"/>
    <property type="match status" value="1"/>
</dbReference>
<accession>A0A4P6JN64</accession>
<dbReference type="GO" id="GO:0030170">
    <property type="term" value="F:pyridoxal phosphate binding"/>
    <property type="evidence" value="ECO:0007669"/>
    <property type="project" value="InterPro"/>
</dbReference>
<keyword evidence="5" id="KW-0804">Transcription</keyword>
<dbReference type="SUPFAM" id="SSF46785">
    <property type="entry name" value="Winged helix' DNA-binding domain"/>
    <property type="match status" value="1"/>
</dbReference>
<dbReference type="CDD" id="cd07377">
    <property type="entry name" value="WHTH_GntR"/>
    <property type="match status" value="1"/>
</dbReference>
<evidence type="ECO:0000313" key="8">
    <source>
        <dbReference type="Proteomes" id="UP000290365"/>
    </source>
</evidence>
<keyword evidence="3" id="KW-0805">Transcription regulation</keyword>
<dbReference type="InterPro" id="IPR036390">
    <property type="entry name" value="WH_DNA-bd_sf"/>
</dbReference>